<evidence type="ECO:0000313" key="3">
    <source>
        <dbReference type="Proteomes" id="UP000236728"/>
    </source>
</evidence>
<evidence type="ECO:0000256" key="1">
    <source>
        <dbReference type="SAM" id="SignalP"/>
    </source>
</evidence>
<proteinExistence type="predicted"/>
<keyword evidence="3" id="KW-1185">Reference proteome</keyword>
<name>A0A1H5SPP8_9BACT</name>
<evidence type="ECO:0008006" key="4">
    <source>
        <dbReference type="Google" id="ProtNLM"/>
    </source>
</evidence>
<evidence type="ECO:0000313" key="2">
    <source>
        <dbReference type="EMBL" id="SEF51737.1"/>
    </source>
</evidence>
<dbReference type="EMBL" id="FNVA01000001">
    <property type="protein sequence ID" value="SEF51737.1"/>
    <property type="molecule type" value="Genomic_DNA"/>
</dbReference>
<dbReference type="AlphaFoldDB" id="A0A1H5SPP8"/>
<dbReference type="RefSeq" id="WP_235011275.1">
    <property type="nucleotide sequence ID" value="NZ_FNVA01000001.1"/>
</dbReference>
<dbReference type="Gene3D" id="1.25.40.10">
    <property type="entry name" value="Tetratricopeptide repeat domain"/>
    <property type="match status" value="2"/>
</dbReference>
<reference evidence="2 3" key="1">
    <citation type="submission" date="2016-10" db="EMBL/GenBank/DDBJ databases">
        <authorList>
            <person name="de Groot N.N."/>
        </authorList>
    </citation>
    <scope>NUCLEOTIDE SEQUENCE [LARGE SCALE GENOMIC DNA]</scope>
    <source>
        <strain evidence="2 3">DSM 22489</strain>
    </source>
</reference>
<keyword evidence="1" id="KW-0732">Signal</keyword>
<gene>
    <name evidence="2" type="ORF">SAMN05421819_0271</name>
</gene>
<dbReference type="InterPro" id="IPR011990">
    <property type="entry name" value="TPR-like_helical_dom_sf"/>
</dbReference>
<accession>A0A1H5SPP8</accession>
<feature type="signal peptide" evidence="1">
    <location>
        <begin position="1"/>
        <end position="17"/>
    </location>
</feature>
<protein>
    <recommendedName>
        <fullName evidence="4">Tetratricopeptide repeat-containing protein</fullName>
    </recommendedName>
</protein>
<organism evidence="2 3">
    <name type="scientific">Bryocella elongata</name>
    <dbReference type="NCBI Taxonomy" id="863522"/>
    <lineage>
        <taxon>Bacteria</taxon>
        <taxon>Pseudomonadati</taxon>
        <taxon>Acidobacteriota</taxon>
        <taxon>Terriglobia</taxon>
        <taxon>Terriglobales</taxon>
        <taxon>Acidobacteriaceae</taxon>
        <taxon>Bryocella</taxon>
    </lineage>
</organism>
<dbReference type="SUPFAM" id="SSF48452">
    <property type="entry name" value="TPR-like"/>
    <property type="match status" value="1"/>
</dbReference>
<sequence>MCAAVVAGALGVAMAAAQPQGNSQASQHSAALNFDPMVRRGYDRFYEMDFDGAQRIFEQVAQGHPNDAMAYDYLLLTHVFRALYQQDLLDTTYYAHDSFLSTKRQVDIPANERRAIEDLLAKVTALTDAALKANPNDKDALFERGYAKGMHAAFITLADHSFAAAARQGYSARNDCETVLKLDPQYADAKMAVGIQQFAVASLPGWVRMIVGIMGVGGSKQRGIALLRDAAAHGVVTSVESRTALSLFLRHDGRYPEALEVERGLAAQYPHDYLFRLEEANLLKDEGHGLDAIAEYHKVLDDAAKPGYFVDARLQLAWFGMADTQRGYNDLKGAQEGYLKVVQQPNCSDWLKKRAWLYEGQVSDMLHDRPAAVHAYQQVLATGGDQSQADAARRYLKTPYSGK</sequence>
<feature type="chain" id="PRO_5009284205" description="Tetratricopeptide repeat-containing protein" evidence="1">
    <location>
        <begin position="18"/>
        <end position="403"/>
    </location>
</feature>
<dbReference type="Proteomes" id="UP000236728">
    <property type="component" value="Unassembled WGS sequence"/>
</dbReference>